<keyword evidence="6" id="KW-1185">Reference proteome</keyword>
<keyword evidence="3 5" id="KW-0418">Kinase</keyword>
<accession>A0AA41QRH0</accession>
<dbReference type="InterPro" id="IPR029056">
    <property type="entry name" value="Ribokinase-like"/>
</dbReference>
<dbReference type="InterPro" id="IPR002173">
    <property type="entry name" value="Carboh/pur_kinase_PfkB_CS"/>
</dbReference>
<organism evidence="5 6">
    <name type="scientific">Cryobacterium zhongshanensis</name>
    <dbReference type="NCBI Taxonomy" id="2928153"/>
    <lineage>
        <taxon>Bacteria</taxon>
        <taxon>Bacillati</taxon>
        <taxon>Actinomycetota</taxon>
        <taxon>Actinomycetes</taxon>
        <taxon>Micrococcales</taxon>
        <taxon>Microbacteriaceae</taxon>
        <taxon>Cryobacterium</taxon>
    </lineage>
</organism>
<dbReference type="PROSITE" id="PS00583">
    <property type="entry name" value="PFKB_KINASES_1"/>
    <property type="match status" value="1"/>
</dbReference>
<protein>
    <submittedName>
        <fullName evidence="5">PfkB family carbohydrate kinase</fullName>
    </submittedName>
</protein>
<evidence type="ECO:0000313" key="6">
    <source>
        <dbReference type="Proteomes" id="UP001165341"/>
    </source>
</evidence>
<evidence type="ECO:0000256" key="3">
    <source>
        <dbReference type="ARBA" id="ARBA00022777"/>
    </source>
</evidence>
<comment type="caution">
    <text evidence="5">The sequence shown here is derived from an EMBL/GenBank/DDBJ whole genome shotgun (WGS) entry which is preliminary data.</text>
</comment>
<evidence type="ECO:0000256" key="2">
    <source>
        <dbReference type="ARBA" id="ARBA00022679"/>
    </source>
</evidence>
<dbReference type="EMBL" id="JALGAR010000001">
    <property type="protein sequence ID" value="MCI4656297.1"/>
    <property type="molecule type" value="Genomic_DNA"/>
</dbReference>
<evidence type="ECO:0000256" key="1">
    <source>
        <dbReference type="ARBA" id="ARBA00010688"/>
    </source>
</evidence>
<gene>
    <name evidence="5" type="ORF">MQH31_00515</name>
</gene>
<proteinExistence type="inferred from homology"/>
<sequence>MTENQTVPGTETAGAGATGPRVVVVGDALIDEMREPDSVQEFPGGAALNVAVGLAVLGVPSTLIAMVGDDADGAVLREFLAAYDVELIATRGPFGSSRATSDRTDGEPRYAFNEAAQKRRIDFGPAERAALDAAPLVVVSCFPFDDTAQTDDFLAAVGDGEHRLVIDPNPRAGMMHDKARFVENFERAAARSLLTKVGDEDAELLYGSTLEELRERLVASGTHHVLATAGRAGASIKTDDGLLVSEPIAPLPGAVVDTMGGGDATLASSVRSFLTEGVPADADGWQRLLATAMLVAAATCRSEGALLRVPPVL</sequence>
<name>A0AA41QRH0_9MICO</name>
<dbReference type="RefSeq" id="WP_243010540.1">
    <property type="nucleotide sequence ID" value="NZ_JALGAR010000001.1"/>
</dbReference>
<dbReference type="PANTHER" id="PTHR43085:SF57">
    <property type="entry name" value="CARBOHYDRATE KINASE PFKB DOMAIN-CONTAINING PROTEIN"/>
    <property type="match status" value="1"/>
</dbReference>
<dbReference type="PANTHER" id="PTHR43085">
    <property type="entry name" value="HEXOKINASE FAMILY MEMBER"/>
    <property type="match status" value="1"/>
</dbReference>
<dbReference type="InterPro" id="IPR011611">
    <property type="entry name" value="PfkB_dom"/>
</dbReference>
<evidence type="ECO:0000259" key="4">
    <source>
        <dbReference type="Pfam" id="PF00294"/>
    </source>
</evidence>
<dbReference type="Proteomes" id="UP001165341">
    <property type="component" value="Unassembled WGS sequence"/>
</dbReference>
<keyword evidence="2" id="KW-0808">Transferase</keyword>
<dbReference type="Pfam" id="PF00294">
    <property type="entry name" value="PfkB"/>
    <property type="match status" value="1"/>
</dbReference>
<dbReference type="Gene3D" id="3.40.1190.20">
    <property type="match status" value="1"/>
</dbReference>
<evidence type="ECO:0000313" key="5">
    <source>
        <dbReference type="EMBL" id="MCI4656297.1"/>
    </source>
</evidence>
<dbReference type="AlphaFoldDB" id="A0AA41QRH0"/>
<dbReference type="InterPro" id="IPR050306">
    <property type="entry name" value="PfkB_Carbo_kinase"/>
</dbReference>
<feature type="domain" description="Carbohydrate kinase PfkB" evidence="4">
    <location>
        <begin position="32"/>
        <end position="305"/>
    </location>
</feature>
<dbReference type="SUPFAM" id="SSF53613">
    <property type="entry name" value="Ribokinase-like"/>
    <property type="match status" value="1"/>
</dbReference>
<comment type="similarity">
    <text evidence="1">Belongs to the carbohydrate kinase PfkB family.</text>
</comment>
<dbReference type="GO" id="GO:0016301">
    <property type="term" value="F:kinase activity"/>
    <property type="evidence" value="ECO:0007669"/>
    <property type="project" value="UniProtKB-KW"/>
</dbReference>
<reference evidence="5" key="1">
    <citation type="submission" date="2022-03" db="EMBL/GenBank/DDBJ databases">
        <title>Cryobacterium sp. nov. strain ZS14-85, isolated from Antarctic soil.</title>
        <authorList>
            <person name="Li J."/>
            <person name="Niu G."/>
        </authorList>
    </citation>
    <scope>NUCLEOTIDE SEQUENCE</scope>
    <source>
        <strain evidence="5">ZS14-85</strain>
    </source>
</reference>